<keyword evidence="5 7" id="KW-1133">Transmembrane helix</keyword>
<keyword evidence="3" id="KW-1003">Cell membrane</keyword>
<gene>
    <name evidence="9" type="ORF">MKY91_15130</name>
</gene>
<name>A0ABU9VKX1_9BACI</name>
<dbReference type="PANTHER" id="PTHR23517">
    <property type="entry name" value="RESISTANCE PROTEIN MDTM, PUTATIVE-RELATED-RELATED"/>
    <property type="match status" value="1"/>
</dbReference>
<feature type="transmembrane region" description="Helical" evidence="7">
    <location>
        <begin position="334"/>
        <end position="354"/>
    </location>
</feature>
<feature type="transmembrane region" description="Helical" evidence="7">
    <location>
        <begin position="71"/>
        <end position="88"/>
    </location>
</feature>
<feature type="transmembrane region" description="Helical" evidence="7">
    <location>
        <begin position="200"/>
        <end position="221"/>
    </location>
</feature>
<dbReference type="SUPFAM" id="SSF103473">
    <property type="entry name" value="MFS general substrate transporter"/>
    <property type="match status" value="1"/>
</dbReference>
<keyword evidence="6 7" id="KW-0472">Membrane</keyword>
<dbReference type="InterPro" id="IPR011701">
    <property type="entry name" value="MFS"/>
</dbReference>
<dbReference type="InterPro" id="IPR020846">
    <property type="entry name" value="MFS_dom"/>
</dbReference>
<feature type="transmembrane region" description="Helical" evidence="7">
    <location>
        <begin position="37"/>
        <end position="59"/>
    </location>
</feature>
<protein>
    <submittedName>
        <fullName evidence="9">MFS transporter</fullName>
    </submittedName>
</protein>
<evidence type="ECO:0000256" key="4">
    <source>
        <dbReference type="ARBA" id="ARBA00022692"/>
    </source>
</evidence>
<feature type="transmembrane region" description="Helical" evidence="7">
    <location>
        <begin position="360"/>
        <end position="381"/>
    </location>
</feature>
<dbReference type="InterPro" id="IPR050171">
    <property type="entry name" value="MFS_Transporters"/>
</dbReference>
<evidence type="ECO:0000256" key="6">
    <source>
        <dbReference type="ARBA" id="ARBA00023136"/>
    </source>
</evidence>
<keyword evidence="4 7" id="KW-0812">Transmembrane</keyword>
<sequence length="398" mass="43905">MPKSIWILLITMTMSITGASFLWPLNAIIIHEELGKSLTIAGFILLLNSAAGACGNLVGGRLFDGIGSYHTLIIALSIATGSACLLAFQHSFYYYMFLLMGIGFGSGMMIPALYALAGSLWPEGGRRPFNAIYVSQNVGVALGTALIGIIAQNELTNVFRANALMHVVLFIFVIFAFRGLEARGATTQVKETREKIPFRVHYRIHALILISIAFVICWMGYTQWQANVSVHTQNLGISLGSYSLFWTVNGLMIVCAQPMLAWVIRKWIQKLKAQMIVGVFLFALSFLVLTQAEQFSIFMVAMIILTIGEMFIWPAVPTVASQLAPKGREGFYQGLVNSVAMVGRMIGPVFGGFIVDMYSIYVLFYVLVGMLIVSIPFLLIYDTPLKKQIEQTTHAPKL</sequence>
<feature type="domain" description="Major facilitator superfamily (MFS) profile" evidence="8">
    <location>
        <begin position="4"/>
        <end position="386"/>
    </location>
</feature>
<feature type="transmembrane region" description="Helical" evidence="7">
    <location>
        <begin position="163"/>
        <end position="180"/>
    </location>
</feature>
<feature type="transmembrane region" description="Helical" evidence="7">
    <location>
        <begin position="94"/>
        <end position="117"/>
    </location>
</feature>
<dbReference type="CDD" id="cd17329">
    <property type="entry name" value="MFS_MdtH_MDR_like"/>
    <property type="match status" value="1"/>
</dbReference>
<evidence type="ECO:0000313" key="9">
    <source>
        <dbReference type="EMBL" id="MEN0644484.1"/>
    </source>
</evidence>
<evidence type="ECO:0000256" key="5">
    <source>
        <dbReference type="ARBA" id="ARBA00022989"/>
    </source>
</evidence>
<dbReference type="PANTHER" id="PTHR23517:SF10">
    <property type="entry name" value="MAJOR FACILITATOR SUPERFAMILY (MFS) PROFILE DOMAIN-CONTAINING PROTEIN"/>
    <property type="match status" value="1"/>
</dbReference>
<feature type="transmembrane region" description="Helical" evidence="7">
    <location>
        <begin position="295"/>
        <end position="313"/>
    </location>
</feature>
<dbReference type="Gene3D" id="1.20.1250.20">
    <property type="entry name" value="MFS general substrate transporter like domains"/>
    <property type="match status" value="2"/>
</dbReference>
<evidence type="ECO:0000256" key="2">
    <source>
        <dbReference type="ARBA" id="ARBA00022448"/>
    </source>
</evidence>
<feature type="transmembrane region" description="Helical" evidence="7">
    <location>
        <begin position="5"/>
        <end position="25"/>
    </location>
</feature>
<comment type="caution">
    <text evidence="9">The sequence shown here is derived from an EMBL/GenBank/DDBJ whole genome shotgun (WGS) entry which is preliminary data.</text>
</comment>
<accession>A0ABU9VKX1</accession>
<dbReference type="EMBL" id="JBCITK010000001">
    <property type="protein sequence ID" value="MEN0644484.1"/>
    <property type="molecule type" value="Genomic_DNA"/>
</dbReference>
<keyword evidence="2" id="KW-0813">Transport</keyword>
<feature type="transmembrane region" description="Helical" evidence="7">
    <location>
        <begin position="241"/>
        <end position="264"/>
    </location>
</feature>
<feature type="transmembrane region" description="Helical" evidence="7">
    <location>
        <begin position="129"/>
        <end position="151"/>
    </location>
</feature>
<evidence type="ECO:0000313" key="10">
    <source>
        <dbReference type="Proteomes" id="UP001418796"/>
    </source>
</evidence>
<evidence type="ECO:0000256" key="7">
    <source>
        <dbReference type="SAM" id="Phobius"/>
    </source>
</evidence>
<proteinExistence type="predicted"/>
<feature type="transmembrane region" description="Helical" evidence="7">
    <location>
        <begin position="271"/>
        <end position="289"/>
    </location>
</feature>
<evidence type="ECO:0000256" key="1">
    <source>
        <dbReference type="ARBA" id="ARBA00004651"/>
    </source>
</evidence>
<dbReference type="InterPro" id="IPR036259">
    <property type="entry name" value="MFS_trans_sf"/>
</dbReference>
<dbReference type="RefSeq" id="WP_343131167.1">
    <property type="nucleotide sequence ID" value="NZ_JBCITK010000001.1"/>
</dbReference>
<organism evidence="9 10">
    <name type="scientific">Alkalicoccobacillus gibsonii</name>
    <dbReference type="NCBI Taxonomy" id="79881"/>
    <lineage>
        <taxon>Bacteria</taxon>
        <taxon>Bacillati</taxon>
        <taxon>Bacillota</taxon>
        <taxon>Bacilli</taxon>
        <taxon>Bacillales</taxon>
        <taxon>Bacillaceae</taxon>
        <taxon>Alkalicoccobacillus</taxon>
    </lineage>
</organism>
<reference evidence="9 10" key="1">
    <citation type="submission" date="2024-03" db="EMBL/GenBank/DDBJ databases">
        <title>Bacilli Hybrid Assemblies.</title>
        <authorList>
            <person name="Kovac J."/>
        </authorList>
    </citation>
    <scope>NUCLEOTIDE SEQUENCE [LARGE SCALE GENOMIC DNA]</scope>
    <source>
        <strain evidence="9 10">FSL R7-0666</strain>
    </source>
</reference>
<comment type="subcellular location">
    <subcellularLocation>
        <location evidence="1">Cell membrane</location>
        <topology evidence="1">Multi-pass membrane protein</topology>
    </subcellularLocation>
</comment>
<evidence type="ECO:0000256" key="3">
    <source>
        <dbReference type="ARBA" id="ARBA00022475"/>
    </source>
</evidence>
<evidence type="ECO:0000259" key="8">
    <source>
        <dbReference type="PROSITE" id="PS50850"/>
    </source>
</evidence>
<dbReference type="Proteomes" id="UP001418796">
    <property type="component" value="Unassembled WGS sequence"/>
</dbReference>
<dbReference type="Pfam" id="PF07690">
    <property type="entry name" value="MFS_1"/>
    <property type="match status" value="1"/>
</dbReference>
<keyword evidence="10" id="KW-1185">Reference proteome</keyword>
<dbReference type="PROSITE" id="PS50850">
    <property type="entry name" value="MFS"/>
    <property type="match status" value="1"/>
</dbReference>